<keyword evidence="1" id="KW-1133">Transmembrane helix</keyword>
<evidence type="ECO:0000313" key="2">
    <source>
        <dbReference type="EMBL" id="MBE9065786.1"/>
    </source>
</evidence>
<evidence type="ECO:0000256" key="1">
    <source>
        <dbReference type="SAM" id="Phobius"/>
    </source>
</evidence>
<reference evidence="2" key="1">
    <citation type="submission" date="2020-10" db="EMBL/GenBank/DDBJ databases">
        <authorList>
            <person name="Castelo-Branco R."/>
            <person name="Eusebio N."/>
            <person name="Adriana R."/>
            <person name="Vieira A."/>
            <person name="Brugerolle De Fraissinette N."/>
            <person name="Rezende De Castro R."/>
            <person name="Schneider M.P."/>
            <person name="Vasconcelos V."/>
            <person name="Leao P.N."/>
        </authorList>
    </citation>
    <scope>NUCLEOTIDE SEQUENCE</scope>
    <source>
        <strain evidence="2">LEGE 11479</strain>
    </source>
</reference>
<comment type="caution">
    <text evidence="2">The sequence shown here is derived from an EMBL/GenBank/DDBJ whole genome shotgun (WGS) entry which is preliminary data.</text>
</comment>
<organism evidence="2 3">
    <name type="scientific">Leptolyngbya cf. ectocarpi LEGE 11479</name>
    <dbReference type="NCBI Taxonomy" id="1828722"/>
    <lineage>
        <taxon>Bacteria</taxon>
        <taxon>Bacillati</taxon>
        <taxon>Cyanobacteriota</taxon>
        <taxon>Cyanophyceae</taxon>
        <taxon>Leptolyngbyales</taxon>
        <taxon>Leptolyngbyaceae</taxon>
        <taxon>Leptolyngbya group</taxon>
        <taxon>Leptolyngbya</taxon>
    </lineage>
</organism>
<feature type="transmembrane region" description="Helical" evidence="1">
    <location>
        <begin position="43"/>
        <end position="67"/>
    </location>
</feature>
<keyword evidence="3" id="KW-1185">Reference proteome</keyword>
<feature type="transmembrane region" description="Helical" evidence="1">
    <location>
        <begin position="88"/>
        <end position="112"/>
    </location>
</feature>
<name>A0A928ZSU1_LEPEC</name>
<accession>A0A928ZSU1</accession>
<evidence type="ECO:0000313" key="3">
    <source>
        <dbReference type="Proteomes" id="UP000615026"/>
    </source>
</evidence>
<sequence length="153" mass="16376">MSSSPPSKPTVNFFTSAILLFCGSFGGTHLTAIVAPYSQFNGLVGFLMFPIAFMAGMRLWPWACSVLSNSRSLLKRAKQSKNSAPRGVQRVISSFTFVLTSIAAAGIAGLILTPPSMQVVVDPGYRILIPAGAVYGVLCWLLIQLGYLHHADV</sequence>
<keyword evidence="1" id="KW-0812">Transmembrane</keyword>
<feature type="transmembrane region" description="Helical" evidence="1">
    <location>
        <begin position="12"/>
        <end position="37"/>
    </location>
</feature>
<dbReference type="EMBL" id="JADEXP010000018">
    <property type="protein sequence ID" value="MBE9065786.1"/>
    <property type="molecule type" value="Genomic_DNA"/>
</dbReference>
<keyword evidence="1" id="KW-0472">Membrane</keyword>
<dbReference type="AlphaFoldDB" id="A0A928ZSU1"/>
<proteinExistence type="predicted"/>
<dbReference type="RefSeq" id="WP_193991036.1">
    <property type="nucleotide sequence ID" value="NZ_JADEXP010000018.1"/>
</dbReference>
<feature type="transmembrane region" description="Helical" evidence="1">
    <location>
        <begin position="124"/>
        <end position="143"/>
    </location>
</feature>
<dbReference type="Proteomes" id="UP000615026">
    <property type="component" value="Unassembled WGS sequence"/>
</dbReference>
<protein>
    <submittedName>
        <fullName evidence="2">Uncharacterized protein</fullName>
    </submittedName>
</protein>
<gene>
    <name evidence="2" type="ORF">IQ260_03870</name>
</gene>